<name>A0A098R2E2_9SPIO</name>
<dbReference type="EMBL" id="JNUP01000001">
    <property type="protein sequence ID" value="KGE73961.1"/>
    <property type="molecule type" value="Genomic_DNA"/>
</dbReference>
<proteinExistence type="inferred from homology"/>
<dbReference type="STRING" id="1480694.DC28_01955"/>
<evidence type="ECO:0000313" key="5">
    <source>
        <dbReference type="Proteomes" id="UP000029692"/>
    </source>
</evidence>
<evidence type="ECO:0000256" key="1">
    <source>
        <dbReference type="ARBA" id="ARBA00008270"/>
    </source>
</evidence>
<evidence type="ECO:0000313" key="4">
    <source>
        <dbReference type="EMBL" id="KGE73961.1"/>
    </source>
</evidence>
<keyword evidence="5" id="KW-1185">Reference proteome</keyword>
<evidence type="ECO:0000256" key="2">
    <source>
        <dbReference type="ARBA" id="ARBA00023235"/>
    </source>
</evidence>
<reference evidence="4 5" key="1">
    <citation type="submission" date="2014-05" db="EMBL/GenBank/DDBJ databases">
        <title>De novo Genome Sequence of Spirocheata sp.</title>
        <authorList>
            <person name="Shivani Y."/>
            <person name="Subhash Y."/>
            <person name="Tushar L."/>
            <person name="Sasikala C."/>
            <person name="Ramana C.V."/>
        </authorList>
    </citation>
    <scope>NUCLEOTIDE SEQUENCE [LARGE SCALE GENOMIC DNA]</scope>
    <source>
        <strain evidence="4 5">JC230</strain>
    </source>
</reference>
<evidence type="ECO:0000256" key="3">
    <source>
        <dbReference type="PIRSR" id="PIRSR016184-1"/>
    </source>
</evidence>
<dbReference type="PANTHER" id="PTHR13774:SF17">
    <property type="entry name" value="PHENAZINE BIOSYNTHESIS-LIKE DOMAIN-CONTAINING PROTEIN"/>
    <property type="match status" value="1"/>
</dbReference>
<dbReference type="Pfam" id="PF02567">
    <property type="entry name" value="PhzC-PhzF"/>
    <property type="match status" value="1"/>
</dbReference>
<protein>
    <recommendedName>
        <fullName evidence="6">Phenazine biosynthesis protein PhzF</fullName>
    </recommendedName>
</protein>
<comment type="caution">
    <text evidence="4">The sequence shown here is derived from an EMBL/GenBank/DDBJ whole genome shotgun (WGS) entry which is preliminary data.</text>
</comment>
<dbReference type="RefSeq" id="WP_037544468.1">
    <property type="nucleotide sequence ID" value="NZ_JNUP01000001.1"/>
</dbReference>
<keyword evidence="2" id="KW-0413">Isomerase</keyword>
<feature type="active site" evidence="3">
    <location>
        <position position="46"/>
    </location>
</feature>
<dbReference type="NCBIfam" id="TIGR00654">
    <property type="entry name" value="PhzF_family"/>
    <property type="match status" value="1"/>
</dbReference>
<accession>A0A098R2E2</accession>
<organism evidence="4 5">
    <name type="scientific">Spirochaeta lutea</name>
    <dbReference type="NCBI Taxonomy" id="1480694"/>
    <lineage>
        <taxon>Bacteria</taxon>
        <taxon>Pseudomonadati</taxon>
        <taxon>Spirochaetota</taxon>
        <taxon>Spirochaetia</taxon>
        <taxon>Spirochaetales</taxon>
        <taxon>Spirochaetaceae</taxon>
        <taxon>Spirochaeta</taxon>
    </lineage>
</organism>
<comment type="similarity">
    <text evidence="1">Belongs to the PhzF family.</text>
</comment>
<dbReference type="OrthoDB" id="9788221at2"/>
<sequence>MKLESYIVNAFSENLAEGNPAGVIIYKESIPDELMLKIAIDMGKSETAFIRRINNTEYTIRWFSPNKEMTLCGHATLAASKVLFDTFNYRYITFKSFANQYNVEIKQDESISMKFPLDDYAPLEKQEIYNDFFENIEIEECFYGTKTKKVVLVIKENCNIKLIKPKYEYMFQNKGIYSNGIGITKKSTSADFETRYFNPWAGVNEDPVTGSVHTLLAKYWGDTLGKSHLIAKQVSYRPGIINLEIDSNYVHISGKAKIVFQGKLTI</sequence>
<gene>
    <name evidence="4" type="ORF">DC28_01955</name>
</gene>
<dbReference type="PANTHER" id="PTHR13774">
    <property type="entry name" value="PHENAZINE BIOSYNTHESIS PROTEIN"/>
    <property type="match status" value="1"/>
</dbReference>
<dbReference type="AlphaFoldDB" id="A0A098R2E2"/>
<dbReference type="SUPFAM" id="SSF54506">
    <property type="entry name" value="Diaminopimelate epimerase-like"/>
    <property type="match status" value="1"/>
</dbReference>
<dbReference type="GO" id="GO:0016853">
    <property type="term" value="F:isomerase activity"/>
    <property type="evidence" value="ECO:0007669"/>
    <property type="project" value="UniProtKB-KW"/>
</dbReference>
<dbReference type="PIRSF" id="PIRSF016184">
    <property type="entry name" value="PhzC_PhzF"/>
    <property type="match status" value="1"/>
</dbReference>
<dbReference type="Proteomes" id="UP000029692">
    <property type="component" value="Unassembled WGS sequence"/>
</dbReference>
<dbReference type="InterPro" id="IPR003719">
    <property type="entry name" value="Phenazine_PhzF-like"/>
</dbReference>
<dbReference type="Gene3D" id="3.10.310.10">
    <property type="entry name" value="Diaminopimelate Epimerase, Chain A, domain 1"/>
    <property type="match status" value="2"/>
</dbReference>
<dbReference type="eggNOG" id="COG0384">
    <property type="taxonomic scope" value="Bacteria"/>
</dbReference>
<dbReference type="GO" id="GO:0005737">
    <property type="term" value="C:cytoplasm"/>
    <property type="evidence" value="ECO:0007669"/>
    <property type="project" value="TreeGrafter"/>
</dbReference>
<evidence type="ECO:0008006" key="6">
    <source>
        <dbReference type="Google" id="ProtNLM"/>
    </source>
</evidence>